<proteinExistence type="predicted"/>
<reference evidence="2 3" key="1">
    <citation type="journal article" date="2014" name="Genome Announc.">
        <title>Draft Genome Sequence of the Boron-Tolerant and Moderately Halotolerant Bacterium Gracilibacillus boraciitolerans JCM 21714T.</title>
        <authorList>
            <person name="Ahmed I."/>
            <person name="Oshima K."/>
            <person name="Suda W."/>
            <person name="Kitamura K."/>
            <person name="Iida T."/>
            <person name="Ohmori Y."/>
            <person name="Fujiwara T."/>
            <person name="Hattori M."/>
            <person name="Ohkuma M."/>
        </authorList>
    </citation>
    <scope>NUCLEOTIDE SEQUENCE [LARGE SCALE GENOMIC DNA]</scope>
    <source>
        <strain evidence="2 3">JCM 21714</strain>
    </source>
</reference>
<keyword evidence="2" id="KW-0808">Transferase</keyword>
<gene>
    <name evidence="2" type="ORF">JCM21714_2222</name>
</gene>
<dbReference type="SUPFAM" id="SSF53756">
    <property type="entry name" value="UDP-Glycosyltransferase/glycogen phosphorylase"/>
    <property type="match status" value="1"/>
</dbReference>
<dbReference type="PANTHER" id="PTHR45947">
    <property type="entry name" value="SULFOQUINOVOSYL TRANSFERASE SQD2"/>
    <property type="match status" value="1"/>
</dbReference>
<dbReference type="InterPro" id="IPR001296">
    <property type="entry name" value="Glyco_trans_1"/>
</dbReference>
<dbReference type="PANTHER" id="PTHR45947:SF3">
    <property type="entry name" value="SULFOQUINOVOSYL TRANSFERASE SQD2"/>
    <property type="match status" value="1"/>
</dbReference>
<evidence type="ECO:0000313" key="3">
    <source>
        <dbReference type="Proteomes" id="UP000019102"/>
    </source>
</evidence>
<accession>W4VID1</accession>
<evidence type="ECO:0000313" key="2">
    <source>
        <dbReference type="EMBL" id="GAE93170.1"/>
    </source>
</evidence>
<dbReference type="InterPro" id="IPR050194">
    <property type="entry name" value="Glycosyltransferase_grp1"/>
</dbReference>
<name>W4VID1_9BACI</name>
<evidence type="ECO:0000259" key="1">
    <source>
        <dbReference type="Pfam" id="PF00534"/>
    </source>
</evidence>
<dbReference type="eggNOG" id="COG0438">
    <property type="taxonomic scope" value="Bacteria"/>
</dbReference>
<organism evidence="2 3">
    <name type="scientific">Gracilibacillus boraciitolerans JCM 21714</name>
    <dbReference type="NCBI Taxonomy" id="1298598"/>
    <lineage>
        <taxon>Bacteria</taxon>
        <taxon>Bacillati</taxon>
        <taxon>Bacillota</taxon>
        <taxon>Bacilli</taxon>
        <taxon>Bacillales</taxon>
        <taxon>Bacillaceae</taxon>
        <taxon>Gracilibacillus</taxon>
    </lineage>
</organism>
<dbReference type="Pfam" id="PF00534">
    <property type="entry name" value="Glycos_transf_1"/>
    <property type="match status" value="1"/>
</dbReference>
<dbReference type="Proteomes" id="UP000019102">
    <property type="component" value="Unassembled WGS sequence"/>
</dbReference>
<keyword evidence="3" id="KW-1185">Reference proteome</keyword>
<protein>
    <submittedName>
        <fullName evidence="2">Glycosyltransferase</fullName>
    </submittedName>
</protein>
<dbReference type="AlphaFoldDB" id="W4VID1"/>
<sequence>MPEYRFYWFGYTNLHIVPAKIKRAIQNKGGANLYFPGYVSRQELRDAYEGSDVFLFLTHEETEGIVLLEALAAKIPIVVRDIPIYKKWLKHNHTVYKGKTIDEFSQLCKGLLEKQLPNLTANGFDLASERDIRVVATKLMKFYHA</sequence>
<feature type="domain" description="Glycosyl transferase family 1" evidence="1">
    <location>
        <begin position="20"/>
        <end position="115"/>
    </location>
</feature>
<dbReference type="STRING" id="1298598.JCM21714_2222"/>
<dbReference type="EMBL" id="BAVS01000010">
    <property type="protein sequence ID" value="GAE93170.1"/>
    <property type="molecule type" value="Genomic_DNA"/>
</dbReference>
<dbReference type="Gene3D" id="3.40.50.2000">
    <property type="entry name" value="Glycogen Phosphorylase B"/>
    <property type="match status" value="1"/>
</dbReference>
<comment type="caution">
    <text evidence="2">The sequence shown here is derived from an EMBL/GenBank/DDBJ whole genome shotgun (WGS) entry which is preliminary data.</text>
</comment>
<dbReference type="GO" id="GO:0016757">
    <property type="term" value="F:glycosyltransferase activity"/>
    <property type="evidence" value="ECO:0007669"/>
    <property type="project" value="InterPro"/>
</dbReference>